<organism evidence="4 5">
    <name type="scientific">Candidatus Gottesmanbacteria bacterium GW2011_GWA2_47_9</name>
    <dbReference type="NCBI Taxonomy" id="1618445"/>
    <lineage>
        <taxon>Bacteria</taxon>
        <taxon>Candidatus Gottesmaniibacteriota</taxon>
    </lineage>
</organism>
<evidence type="ECO:0000313" key="4">
    <source>
        <dbReference type="EMBL" id="KKU86569.1"/>
    </source>
</evidence>
<sequence>MAISYLPVSWQQYHQYAQTLAQNILTKADPIDDIVAIARGGLSLGHVLSDFLSATISTFAIQSYENIQEQGEVKVTAGIQTSIEGKHVLVVDDVADTGKTFLRALNYLTDFKPKKITTAAMFYKPGSAFKPDFVAQETSKWILFPTEVVESILAISKHMKQEGASDKKIATFLLSLNYSSQQIDFVRRFHIK</sequence>
<evidence type="ECO:0000259" key="3">
    <source>
        <dbReference type="Pfam" id="PF00156"/>
    </source>
</evidence>
<dbReference type="SUPFAM" id="SSF53271">
    <property type="entry name" value="PRTase-like"/>
    <property type="match status" value="1"/>
</dbReference>
<dbReference type="PANTHER" id="PTHR43363:SF2">
    <property type="entry name" value="PHOSPHORIBOSYLTRANSFERASE"/>
    <property type="match status" value="1"/>
</dbReference>
<dbReference type="Gene3D" id="3.40.50.2020">
    <property type="match status" value="1"/>
</dbReference>
<dbReference type="GO" id="GO:0016757">
    <property type="term" value="F:glycosyltransferase activity"/>
    <property type="evidence" value="ECO:0007669"/>
    <property type="project" value="UniProtKB-KW"/>
</dbReference>
<dbReference type="CDD" id="cd06223">
    <property type="entry name" value="PRTases_typeI"/>
    <property type="match status" value="1"/>
</dbReference>
<keyword evidence="1 4" id="KW-0328">Glycosyltransferase</keyword>
<proteinExistence type="predicted"/>
<protein>
    <submittedName>
        <fullName evidence="4">Phosphoribosyltransferase</fullName>
    </submittedName>
</protein>
<dbReference type="Pfam" id="PF00156">
    <property type="entry name" value="Pribosyltran"/>
    <property type="match status" value="1"/>
</dbReference>
<keyword evidence="2 4" id="KW-0808">Transferase</keyword>
<evidence type="ECO:0000256" key="2">
    <source>
        <dbReference type="ARBA" id="ARBA00022679"/>
    </source>
</evidence>
<name>A0A0G1TXT4_9BACT</name>
<accession>A0A0G1TXT4</accession>
<dbReference type="Proteomes" id="UP000034739">
    <property type="component" value="Unassembled WGS sequence"/>
</dbReference>
<evidence type="ECO:0000256" key="1">
    <source>
        <dbReference type="ARBA" id="ARBA00022676"/>
    </source>
</evidence>
<dbReference type="EMBL" id="LCOY01000053">
    <property type="protein sequence ID" value="KKU86569.1"/>
    <property type="molecule type" value="Genomic_DNA"/>
</dbReference>
<dbReference type="InterPro" id="IPR029057">
    <property type="entry name" value="PRTase-like"/>
</dbReference>
<feature type="domain" description="Phosphoribosyltransferase" evidence="3">
    <location>
        <begin position="10"/>
        <end position="147"/>
    </location>
</feature>
<gene>
    <name evidence="4" type="ORF">UY16_C0053G0012</name>
</gene>
<dbReference type="AlphaFoldDB" id="A0A0G1TXT4"/>
<dbReference type="InterPro" id="IPR000836">
    <property type="entry name" value="PRTase_dom"/>
</dbReference>
<reference evidence="4 5" key="1">
    <citation type="journal article" date="2015" name="Nature">
        <title>rRNA introns, odd ribosomes, and small enigmatic genomes across a large radiation of phyla.</title>
        <authorList>
            <person name="Brown C.T."/>
            <person name="Hug L.A."/>
            <person name="Thomas B.C."/>
            <person name="Sharon I."/>
            <person name="Castelle C.J."/>
            <person name="Singh A."/>
            <person name="Wilkins M.J."/>
            <person name="Williams K.H."/>
            <person name="Banfield J.F."/>
        </authorList>
    </citation>
    <scope>NUCLEOTIDE SEQUENCE [LARGE SCALE GENOMIC DNA]</scope>
</reference>
<evidence type="ECO:0000313" key="5">
    <source>
        <dbReference type="Proteomes" id="UP000034739"/>
    </source>
</evidence>
<dbReference type="PANTHER" id="PTHR43363">
    <property type="entry name" value="HYPOXANTHINE PHOSPHORIBOSYLTRANSFERASE"/>
    <property type="match status" value="1"/>
</dbReference>
<dbReference type="PATRIC" id="fig|1618445.3.peg.1104"/>
<comment type="caution">
    <text evidence="4">The sequence shown here is derived from an EMBL/GenBank/DDBJ whole genome shotgun (WGS) entry which is preliminary data.</text>
</comment>